<dbReference type="InterPro" id="IPR027417">
    <property type="entry name" value="P-loop_NTPase"/>
</dbReference>
<evidence type="ECO:0000256" key="4">
    <source>
        <dbReference type="ARBA" id="ARBA00023186"/>
    </source>
</evidence>
<dbReference type="GO" id="GO:0005525">
    <property type="term" value="F:GTP binding"/>
    <property type="evidence" value="ECO:0007669"/>
    <property type="project" value="UniProtKB-KW"/>
</dbReference>
<organism evidence="5">
    <name type="scientific">uncultured marine thaumarchaeote AD1000_19_G10</name>
    <dbReference type="NCBI Taxonomy" id="1455898"/>
    <lineage>
        <taxon>Archaea</taxon>
        <taxon>Nitrososphaerota</taxon>
        <taxon>environmental samples</taxon>
    </lineage>
</organism>
<keyword evidence="1" id="KW-0547">Nucleotide-binding</keyword>
<dbReference type="GO" id="GO:0016787">
    <property type="term" value="F:hydrolase activity"/>
    <property type="evidence" value="ECO:0007669"/>
    <property type="project" value="UniProtKB-KW"/>
</dbReference>
<protein>
    <submittedName>
        <fullName evidence="5">LAO/AO transport system ATPase (ArgK)</fullName>
    </submittedName>
</protein>
<evidence type="ECO:0000313" key="5">
    <source>
        <dbReference type="EMBL" id="AIE92113.1"/>
    </source>
</evidence>
<dbReference type="PANTHER" id="PTHR43087">
    <property type="entry name" value="LYSINE/ARGININE/ORNITHINE TRANSPORT SYSTEM KINASE"/>
    <property type="match status" value="1"/>
</dbReference>
<keyword evidence="2" id="KW-0378">Hydrolase</keyword>
<dbReference type="Pfam" id="PF03308">
    <property type="entry name" value="MeaB"/>
    <property type="match status" value="1"/>
</dbReference>
<keyword evidence="4" id="KW-0143">Chaperone</keyword>
<dbReference type="AlphaFoldDB" id="A0A075FLH1"/>
<sequence>MKPAVLAIDPTSHISGGAILGDRVRMTESTDSGTYIRSIASRGATGAISRSIRNSIRVLEYAGFDPIIIESVGAGQTEIDISNVADITVVVFNPHTGDSIQTIKAGITEIGDIYLVHKSDLDGAAQLFQSVQDFIGTVEKNPLILKVSSKTGKGITEFITELKKIMEKRKKEKKLTENRKLAKELDDIILNNINQKVATMLHSNNTYSGYLKKVQDRKIDPFEAADKISNSIMK</sequence>
<name>A0A075FLH1_9ARCH</name>
<dbReference type="EMBL" id="KF900357">
    <property type="protein sequence ID" value="AIE92113.1"/>
    <property type="molecule type" value="Genomic_DNA"/>
</dbReference>
<evidence type="ECO:0000256" key="1">
    <source>
        <dbReference type="ARBA" id="ARBA00022741"/>
    </source>
</evidence>
<evidence type="ECO:0000256" key="2">
    <source>
        <dbReference type="ARBA" id="ARBA00022801"/>
    </source>
</evidence>
<dbReference type="InterPro" id="IPR052040">
    <property type="entry name" value="GTPase/Isobutyryl-CoA_mutase"/>
</dbReference>
<keyword evidence="3" id="KW-0342">GTP-binding</keyword>
<dbReference type="PANTHER" id="PTHR43087:SF1">
    <property type="entry name" value="LAO_AO TRANSPORT SYSTEM ATPASE"/>
    <property type="match status" value="1"/>
</dbReference>
<reference evidence="5" key="1">
    <citation type="journal article" date="2014" name="Genome Biol. Evol.">
        <title>Pangenome evidence for extensive interdomain horizontal transfer affecting lineage core and shell genes in uncultured planktonic thaumarchaeota and euryarchaeota.</title>
        <authorList>
            <person name="Deschamps P."/>
            <person name="Zivanovic Y."/>
            <person name="Moreira D."/>
            <person name="Rodriguez-Valera F."/>
            <person name="Lopez-Garcia P."/>
        </authorList>
    </citation>
    <scope>NUCLEOTIDE SEQUENCE</scope>
</reference>
<accession>A0A075FLH1</accession>
<dbReference type="Gene3D" id="3.40.50.300">
    <property type="entry name" value="P-loop containing nucleotide triphosphate hydrolases"/>
    <property type="match status" value="1"/>
</dbReference>
<gene>
    <name evidence="5" type="primary">argK</name>
</gene>
<evidence type="ECO:0000256" key="3">
    <source>
        <dbReference type="ARBA" id="ARBA00023134"/>
    </source>
</evidence>
<dbReference type="SUPFAM" id="SSF52540">
    <property type="entry name" value="P-loop containing nucleoside triphosphate hydrolases"/>
    <property type="match status" value="1"/>
</dbReference>
<proteinExistence type="predicted"/>